<evidence type="ECO:0008006" key="5">
    <source>
        <dbReference type="Google" id="ProtNLM"/>
    </source>
</evidence>
<gene>
    <name evidence="3" type="ORF">OXH55_09730</name>
</gene>
<organism evidence="3 4">
    <name type="scientific">Clostridium ganghwense</name>
    <dbReference type="NCBI Taxonomy" id="312089"/>
    <lineage>
        <taxon>Bacteria</taxon>
        <taxon>Bacillati</taxon>
        <taxon>Bacillota</taxon>
        <taxon>Clostridia</taxon>
        <taxon>Eubacteriales</taxon>
        <taxon>Clostridiaceae</taxon>
        <taxon>Clostridium</taxon>
    </lineage>
</organism>
<comment type="caution">
    <text evidence="3">The sequence shown here is derived from an EMBL/GenBank/DDBJ whole genome shotgun (WGS) entry which is preliminary data.</text>
</comment>
<feature type="compositionally biased region" description="Basic and acidic residues" evidence="2">
    <location>
        <begin position="159"/>
        <end position="172"/>
    </location>
</feature>
<keyword evidence="1" id="KW-0175">Coiled coil</keyword>
<evidence type="ECO:0000256" key="1">
    <source>
        <dbReference type="SAM" id="Coils"/>
    </source>
</evidence>
<proteinExistence type="predicted"/>
<accession>A0ABT4CPC9</accession>
<evidence type="ECO:0000313" key="4">
    <source>
        <dbReference type="Proteomes" id="UP001079657"/>
    </source>
</evidence>
<feature type="compositionally biased region" description="Low complexity" evidence="2">
    <location>
        <begin position="149"/>
        <end position="158"/>
    </location>
</feature>
<evidence type="ECO:0000256" key="2">
    <source>
        <dbReference type="SAM" id="MobiDB-lite"/>
    </source>
</evidence>
<reference evidence="3" key="1">
    <citation type="submission" date="2022-12" db="EMBL/GenBank/DDBJ databases">
        <authorList>
            <person name="Wang J."/>
        </authorList>
    </citation>
    <scope>NUCLEOTIDE SEQUENCE</scope>
    <source>
        <strain evidence="3">HY-42-06</strain>
    </source>
</reference>
<dbReference type="InterPro" id="IPR014717">
    <property type="entry name" value="Transl_elong_EF1B/ribsomal_bS6"/>
</dbReference>
<sequence>MKATKREKILLIILLIVALLGAYYKFIFSVRMDKVKELQDKRDKYNVEIQKLNNNVVHEKKLNKEIKIINSKIYENVIELFPSIKEEKIIVILNDMIEKSGVQCDSFSISKPEVQKLKEEQKKDNTQSFLLEGIVKEYKALDEEKSSNKNKSQQNNNKENNDKEKDNKKVEPEAEKMTIGINFKGSYDNVMKFIDEITNFNNRIVIKNISLTADESNLAGNLTLEFYAVPKLSIEEDSEYLKWDFKNEYGKINPFFDNTIGKAEVVTESKRNYDFSMNVVPISSDLPTVILGKTKDSSKKSYVISDNPGIESVELYITEANGKYYYKYKNGKEAYPADFNGNGTVFNPIENTINISIFSSSRNSSEDLAGASVKLYNNTNKEVIVDIKYDDKNKPRVSVINKSGKITVNRK</sequence>
<dbReference type="Proteomes" id="UP001079657">
    <property type="component" value="Unassembled WGS sequence"/>
</dbReference>
<dbReference type="EMBL" id="JAPQES010000003">
    <property type="protein sequence ID" value="MCY6370910.1"/>
    <property type="molecule type" value="Genomic_DNA"/>
</dbReference>
<feature type="coiled-coil region" evidence="1">
    <location>
        <begin position="35"/>
        <end position="62"/>
    </location>
</feature>
<evidence type="ECO:0000313" key="3">
    <source>
        <dbReference type="EMBL" id="MCY6370910.1"/>
    </source>
</evidence>
<keyword evidence="4" id="KW-1185">Reference proteome</keyword>
<protein>
    <recommendedName>
        <fullName evidence="5">Pilus assembly protein PilO</fullName>
    </recommendedName>
</protein>
<name>A0ABT4CPC9_9CLOT</name>
<dbReference type="RefSeq" id="WP_268049752.1">
    <property type="nucleotide sequence ID" value="NZ_JAPQES010000003.1"/>
</dbReference>
<dbReference type="Gene3D" id="3.30.70.60">
    <property type="match status" value="1"/>
</dbReference>
<feature type="region of interest" description="Disordered" evidence="2">
    <location>
        <begin position="142"/>
        <end position="172"/>
    </location>
</feature>